<evidence type="ECO:0000256" key="2">
    <source>
        <dbReference type="ARBA" id="ARBA00004922"/>
    </source>
</evidence>
<feature type="domain" description="Glycosyltransferase family 18 catalytic" evidence="15">
    <location>
        <begin position="94"/>
        <end position="586"/>
    </location>
</feature>
<protein>
    <recommendedName>
        <fullName evidence="4">alpha-1,6-mannosyl-glycoprotein 6-beta-N-acetylglucosaminyltransferase</fullName>
        <ecNumber evidence="4">2.4.1.155</ecNumber>
    </recommendedName>
</protein>
<dbReference type="OrthoDB" id="5842122at2759"/>
<evidence type="ECO:0000256" key="6">
    <source>
        <dbReference type="ARBA" id="ARBA00022679"/>
    </source>
</evidence>
<dbReference type="GO" id="GO:0000139">
    <property type="term" value="C:Golgi membrane"/>
    <property type="evidence" value="ECO:0007669"/>
    <property type="project" value="UniProtKB-SubCell"/>
</dbReference>
<reference evidence="16" key="1">
    <citation type="submission" date="2022-11" db="EMBL/GenBank/DDBJ databases">
        <authorList>
            <person name="Kikuchi T."/>
        </authorList>
    </citation>
    <scope>NUCLEOTIDE SEQUENCE</scope>
    <source>
        <strain evidence="16">PS1010</strain>
    </source>
</reference>
<comment type="similarity">
    <text evidence="3">Belongs to the glycosyltransferase 18 family.</text>
</comment>
<dbReference type="InterPro" id="IPR026116">
    <property type="entry name" value="GT18_cat"/>
</dbReference>
<evidence type="ECO:0000256" key="3">
    <source>
        <dbReference type="ARBA" id="ARBA00007477"/>
    </source>
</evidence>
<keyword evidence="7 14" id="KW-0812">Transmembrane</keyword>
<organism evidence="16 17">
    <name type="scientific">Caenorhabditis angaria</name>
    <dbReference type="NCBI Taxonomy" id="860376"/>
    <lineage>
        <taxon>Eukaryota</taxon>
        <taxon>Metazoa</taxon>
        <taxon>Ecdysozoa</taxon>
        <taxon>Nematoda</taxon>
        <taxon>Chromadorea</taxon>
        <taxon>Rhabditida</taxon>
        <taxon>Rhabditina</taxon>
        <taxon>Rhabditomorpha</taxon>
        <taxon>Rhabditoidea</taxon>
        <taxon>Rhabditidae</taxon>
        <taxon>Peloderinae</taxon>
        <taxon>Caenorhabditis</taxon>
    </lineage>
</organism>
<dbReference type="EC" id="2.4.1.155" evidence="4"/>
<comment type="pathway">
    <text evidence="2">Protein modification; protein glycosylation.</text>
</comment>
<dbReference type="EMBL" id="CANHGI010000001">
    <property type="protein sequence ID" value="CAI5440208.1"/>
    <property type="molecule type" value="Genomic_DNA"/>
</dbReference>
<comment type="caution">
    <text evidence="16">The sequence shown here is derived from an EMBL/GenBank/DDBJ whole genome shotgun (WGS) entry which is preliminary data.</text>
</comment>
<keyword evidence="11 14" id="KW-0472">Membrane</keyword>
<dbReference type="Proteomes" id="UP001152747">
    <property type="component" value="Unassembled WGS sequence"/>
</dbReference>
<evidence type="ECO:0000256" key="4">
    <source>
        <dbReference type="ARBA" id="ARBA00012671"/>
    </source>
</evidence>
<keyword evidence="12" id="KW-0325">Glycoprotein</keyword>
<evidence type="ECO:0000259" key="15">
    <source>
        <dbReference type="Pfam" id="PF15024"/>
    </source>
</evidence>
<comment type="subcellular location">
    <subcellularLocation>
        <location evidence="1">Golgi apparatus membrane</location>
        <topology evidence="1">Single-pass type II membrane protein</topology>
    </subcellularLocation>
</comment>
<evidence type="ECO:0000256" key="13">
    <source>
        <dbReference type="ARBA" id="ARBA00048243"/>
    </source>
</evidence>
<keyword evidence="8" id="KW-0735">Signal-anchor</keyword>
<proteinExistence type="inferred from homology"/>
<dbReference type="GO" id="GO:0030144">
    <property type="term" value="F:alpha-1,6-mannosylglycoprotein 6-beta-N-acetylglucosaminyltransferase activity"/>
    <property type="evidence" value="ECO:0007669"/>
    <property type="project" value="UniProtKB-EC"/>
</dbReference>
<name>A0A9P1I8K0_9PELO</name>
<evidence type="ECO:0000256" key="9">
    <source>
        <dbReference type="ARBA" id="ARBA00022989"/>
    </source>
</evidence>
<evidence type="ECO:0000256" key="8">
    <source>
        <dbReference type="ARBA" id="ARBA00022968"/>
    </source>
</evidence>
<dbReference type="AlphaFoldDB" id="A0A9P1I8K0"/>
<keyword evidence="6" id="KW-0808">Transferase</keyword>
<dbReference type="InterPro" id="IPR052105">
    <property type="entry name" value="MGAT5_Glycosyltransferase"/>
</dbReference>
<evidence type="ECO:0000256" key="11">
    <source>
        <dbReference type="ARBA" id="ARBA00023136"/>
    </source>
</evidence>
<evidence type="ECO:0000256" key="12">
    <source>
        <dbReference type="ARBA" id="ARBA00023180"/>
    </source>
</evidence>
<dbReference type="GO" id="GO:0006487">
    <property type="term" value="P:protein N-linked glycosylation"/>
    <property type="evidence" value="ECO:0007669"/>
    <property type="project" value="TreeGrafter"/>
</dbReference>
<evidence type="ECO:0000256" key="7">
    <source>
        <dbReference type="ARBA" id="ARBA00022692"/>
    </source>
</evidence>
<evidence type="ECO:0000256" key="10">
    <source>
        <dbReference type="ARBA" id="ARBA00023034"/>
    </source>
</evidence>
<feature type="transmembrane region" description="Helical" evidence="14">
    <location>
        <begin position="7"/>
        <end position="27"/>
    </location>
</feature>
<keyword evidence="17" id="KW-1185">Reference proteome</keyword>
<evidence type="ECO:0000256" key="1">
    <source>
        <dbReference type="ARBA" id="ARBA00004323"/>
    </source>
</evidence>
<dbReference type="PANTHER" id="PTHR15075:SF2">
    <property type="entry name" value="ALPHA-1,6-MANNOSYLGLYCOPROTEIN 6-BETA-N-ACETYLGLUCOSAMINYLTRANSFERASE"/>
    <property type="match status" value="1"/>
</dbReference>
<keyword evidence="5" id="KW-0328">Glycosyltransferase</keyword>
<gene>
    <name evidence="16" type="ORF">CAMP_LOCUS2845</name>
</gene>
<accession>A0A9P1I8K0</accession>
<dbReference type="Pfam" id="PF15024">
    <property type="entry name" value="Glyco_transf_18"/>
    <property type="match status" value="1"/>
</dbReference>
<evidence type="ECO:0000313" key="16">
    <source>
        <dbReference type="EMBL" id="CAI5440208.1"/>
    </source>
</evidence>
<comment type="catalytic activity">
    <reaction evidence="13">
        <text>N(4)-{beta-D-GlcNAc-(1-&gt;2)-[beta-D-GlcNAc-(1-&gt;4)]-alpha-D-Man-(1-&gt;3)-[beta-D-GlcNAc-(1-&gt;2)-alpha-D-Man-(1-&gt;6)]-beta-D-Man-(1-&gt;4)-beta-D-GlcNAc-(1-&gt;4)-beta-D-GlcNAc}-L-asparaginyl-[protein] + UDP-N-acetyl-alpha-D-glucosamine = N(4)-{beta-D-GlcNAc-(1-&gt;2)-[beta-D-GlcNAc-(1-&gt;4)]-alpha-D-Man-(1-&gt;3)-[beta-D-GlcNAc-(1-&gt;2)-[beta-D-GlcNAc-(1-&gt;6)]-alpha-D-Man-(1-&gt;6)]-beta-D-Man-(1-&gt;4)-beta-D-GlcNAc-(1-&gt;4)-beta-D-GlcNAc}-L-asparaginyl-[protein] + UDP + H(+)</text>
        <dbReference type="Rhea" id="RHEA:16921"/>
        <dbReference type="Rhea" id="RHEA-COMP:14374"/>
        <dbReference type="Rhea" id="RHEA-COMP:14377"/>
        <dbReference type="ChEBI" id="CHEBI:15378"/>
        <dbReference type="ChEBI" id="CHEBI:57705"/>
        <dbReference type="ChEBI" id="CHEBI:58223"/>
        <dbReference type="ChEBI" id="CHEBI:139507"/>
        <dbReference type="ChEBI" id="CHEBI:139510"/>
        <dbReference type="EC" id="2.4.1.155"/>
    </reaction>
</comment>
<evidence type="ECO:0000256" key="5">
    <source>
        <dbReference type="ARBA" id="ARBA00022676"/>
    </source>
</evidence>
<dbReference type="PANTHER" id="PTHR15075">
    <property type="entry name" value="ALPHA-MANNOSIDE BETA-1,6-N-ACETYLGLUCOSAMINYLTRANSFERASE"/>
    <property type="match status" value="1"/>
</dbReference>
<evidence type="ECO:0000313" key="17">
    <source>
        <dbReference type="Proteomes" id="UP001152747"/>
    </source>
</evidence>
<keyword evidence="9 14" id="KW-1133">Transmembrane helix</keyword>
<keyword evidence="10" id="KW-0333">Golgi apparatus</keyword>
<evidence type="ECO:0000256" key="14">
    <source>
        <dbReference type="SAM" id="Phobius"/>
    </source>
</evidence>
<sequence>MRKRRGLLILITFILTISLTPIGFLYFKLYEHQNQENENFPPAVKYRKNSENLKDSEECGDFSKIEEFSDFWPKCLERFREVKETWKSNSCLSTKINNSTCSIRKYLSEVENACPPNPKDPQDIAHINTNLEVLLNKFGNDKSYDFMKSRVINLWPEWVNSTKNRIFNEEKHRKRRKLRIFVFFGFLANEKTVKMADGSGKGGPLGEMVQWADLLAAMVILGHDVFLANDKRSLMSQISSLGLHHACSTSPPATLLKTHLIFTDIMGRNKMSAKFRQDNACRFRILDSFGTHAEFAVRRDFNANYGKYQGPRIKKRNPWGGLDLDLGQHWTYYPHTHDNTFLGFVVRGPKALVYGKAQMMWKGAEGPISILQQYFEVHATVADLEDAPIFKNIRNHGLLGAQGIQKLYEQVDVFFGLGFPLEGPAPLEAIANGAIFVNPRFADAKNRKNWEFLGDKPTLRRFSSQNPYAEQFIGEPHVITVDIYNETELRVGLEKALGLGLGLGSRQEGFVPYEFTAQGFLERLAILLENQDFCVGQVGRRKFPPAESLRIARAESGQNCEEACRMNGWFCERSMFGLVNREEVLRK</sequence>